<dbReference type="RefSeq" id="WP_046829143.1">
    <property type="nucleotide sequence ID" value="NZ_LBIA02000001.1"/>
</dbReference>
<dbReference type="Proteomes" id="UP000034832">
    <property type="component" value="Unassembled WGS sequence"/>
</dbReference>
<evidence type="ECO:0000313" key="6">
    <source>
        <dbReference type="EMBL" id="TKT70191.1"/>
    </source>
</evidence>
<keyword evidence="3" id="KW-0804">Transcription</keyword>
<dbReference type="PROSITE" id="PS50977">
    <property type="entry name" value="HTH_TETR_2"/>
    <property type="match status" value="1"/>
</dbReference>
<dbReference type="InterPro" id="IPR001647">
    <property type="entry name" value="HTH_TetR"/>
</dbReference>
<dbReference type="InterPro" id="IPR036271">
    <property type="entry name" value="Tet_transcr_reg_TetR-rel_C_sf"/>
</dbReference>
<dbReference type="InterPro" id="IPR041490">
    <property type="entry name" value="KstR2_TetR_C"/>
</dbReference>
<comment type="caution">
    <text evidence="6">The sequence shown here is derived from an EMBL/GenBank/DDBJ whole genome shotgun (WGS) entry which is preliminary data.</text>
</comment>
<feature type="domain" description="HTH tetR-type" evidence="5">
    <location>
        <begin position="10"/>
        <end position="70"/>
    </location>
</feature>
<dbReference type="PANTHER" id="PTHR30055">
    <property type="entry name" value="HTH-TYPE TRANSCRIPTIONAL REGULATOR RUTR"/>
    <property type="match status" value="1"/>
</dbReference>
<evidence type="ECO:0000256" key="2">
    <source>
        <dbReference type="ARBA" id="ARBA00023125"/>
    </source>
</evidence>
<proteinExistence type="predicted"/>
<dbReference type="Pfam" id="PF00440">
    <property type="entry name" value="TetR_N"/>
    <property type="match status" value="1"/>
</dbReference>
<evidence type="ECO:0000256" key="3">
    <source>
        <dbReference type="ARBA" id="ARBA00023163"/>
    </source>
</evidence>
<dbReference type="SUPFAM" id="SSF48498">
    <property type="entry name" value="Tetracyclin repressor-like, C-terminal domain"/>
    <property type="match status" value="1"/>
</dbReference>
<dbReference type="PANTHER" id="PTHR30055:SF234">
    <property type="entry name" value="HTH-TYPE TRANSCRIPTIONAL REGULATOR BETI"/>
    <property type="match status" value="1"/>
</dbReference>
<dbReference type="AlphaFoldDB" id="A0A4U6BK85"/>
<sequence>MARTTGSTGVKTKEAIRRAAIKRIYQHGFEAMKLRDLADDVGIQAGSLYNYIKYKEDFLYLLLKEVLVELLDGLAKEVDGPETPLAALEAFIAFHLRWHTARREEVFIGNMELRSLSPSHSTEIVGLRETYEKKLRDILEWGNKDKVWKVRDPKVTTYAIIAMLTGVCTWYRPRGRLSQEQLIEVYRELVLRGIGLVKK</sequence>
<reference evidence="6" key="1">
    <citation type="submission" date="2019-04" db="EMBL/GenBank/DDBJ databases">
        <title>Whole genome sequencing of cave bacteria.</title>
        <authorList>
            <person name="Gan H.M."/>
            <person name="Barton H."/>
            <person name="Savka M.A."/>
        </authorList>
    </citation>
    <scope>NUCLEOTIDE SEQUENCE [LARGE SCALE GENOMIC DNA]</scope>
    <source>
        <strain evidence="6">LC387</strain>
    </source>
</reference>
<feature type="DNA-binding region" description="H-T-H motif" evidence="4">
    <location>
        <begin position="33"/>
        <end position="52"/>
    </location>
</feature>
<keyword evidence="7" id="KW-1185">Reference proteome</keyword>
<dbReference type="STRING" id="211460.YH63_17430"/>
<dbReference type="GO" id="GO:0000976">
    <property type="term" value="F:transcription cis-regulatory region binding"/>
    <property type="evidence" value="ECO:0007669"/>
    <property type="project" value="TreeGrafter"/>
</dbReference>
<dbReference type="InterPro" id="IPR009057">
    <property type="entry name" value="Homeodomain-like_sf"/>
</dbReference>
<evidence type="ECO:0000256" key="4">
    <source>
        <dbReference type="PROSITE-ProRule" id="PRU00335"/>
    </source>
</evidence>
<organism evidence="6 7">
    <name type="scientific">Afipia massiliensis</name>
    <dbReference type="NCBI Taxonomy" id="211460"/>
    <lineage>
        <taxon>Bacteria</taxon>
        <taxon>Pseudomonadati</taxon>
        <taxon>Pseudomonadota</taxon>
        <taxon>Alphaproteobacteria</taxon>
        <taxon>Hyphomicrobiales</taxon>
        <taxon>Nitrobacteraceae</taxon>
        <taxon>Afipia</taxon>
    </lineage>
</organism>
<evidence type="ECO:0000313" key="7">
    <source>
        <dbReference type="Proteomes" id="UP000034832"/>
    </source>
</evidence>
<protein>
    <submittedName>
        <fullName evidence="6">TetR/AcrR family transcriptional regulator</fullName>
    </submittedName>
</protein>
<evidence type="ECO:0000259" key="5">
    <source>
        <dbReference type="PROSITE" id="PS50977"/>
    </source>
</evidence>
<dbReference type="Pfam" id="PF17932">
    <property type="entry name" value="TetR_C_24"/>
    <property type="match status" value="1"/>
</dbReference>
<evidence type="ECO:0000256" key="1">
    <source>
        <dbReference type="ARBA" id="ARBA00023015"/>
    </source>
</evidence>
<accession>A0A4U6BK85</accession>
<dbReference type="InterPro" id="IPR050109">
    <property type="entry name" value="HTH-type_TetR-like_transc_reg"/>
</dbReference>
<dbReference type="OrthoDB" id="9779746at2"/>
<gene>
    <name evidence="6" type="ORF">YH63_001440</name>
</gene>
<dbReference type="EMBL" id="LBIA02000001">
    <property type="protein sequence ID" value="TKT70191.1"/>
    <property type="molecule type" value="Genomic_DNA"/>
</dbReference>
<dbReference type="GO" id="GO:0003700">
    <property type="term" value="F:DNA-binding transcription factor activity"/>
    <property type="evidence" value="ECO:0007669"/>
    <property type="project" value="TreeGrafter"/>
</dbReference>
<keyword evidence="1" id="KW-0805">Transcription regulation</keyword>
<name>A0A4U6BK85_9BRAD</name>
<dbReference type="SUPFAM" id="SSF46689">
    <property type="entry name" value="Homeodomain-like"/>
    <property type="match status" value="1"/>
</dbReference>
<keyword evidence="2 4" id="KW-0238">DNA-binding</keyword>
<dbReference type="Gene3D" id="1.10.357.10">
    <property type="entry name" value="Tetracycline Repressor, domain 2"/>
    <property type="match status" value="1"/>
</dbReference>